<gene>
    <name evidence="1" type="ORF">SCHPADRAFT_21673</name>
</gene>
<protein>
    <submittedName>
        <fullName evidence="1">Uncharacterized protein</fullName>
    </submittedName>
</protein>
<evidence type="ECO:0000313" key="1">
    <source>
        <dbReference type="EMBL" id="KLO20776.1"/>
    </source>
</evidence>
<organism evidence="1 2">
    <name type="scientific">Schizopora paradoxa</name>
    <dbReference type="NCBI Taxonomy" id="27342"/>
    <lineage>
        <taxon>Eukaryota</taxon>
        <taxon>Fungi</taxon>
        <taxon>Dikarya</taxon>
        <taxon>Basidiomycota</taxon>
        <taxon>Agaricomycotina</taxon>
        <taxon>Agaricomycetes</taxon>
        <taxon>Hymenochaetales</taxon>
        <taxon>Schizoporaceae</taxon>
        <taxon>Schizopora</taxon>
    </lineage>
</organism>
<accession>A0A0H2SUF2</accession>
<sequence>MVATAREVVWISTFSWIPKKLVVDASVLNQKSPNPTMDFDIIPTNTGDLILVNAINFVDAFFHILSRTVHSLDVLTTASLRSIDQMLDVDPLFTALDFTALMKPMQTIRMPKTSARMAVFFVLTKRKHRVFSSRSFEDSSQDNIGIESCWNRLR</sequence>
<dbReference type="EMBL" id="KQ085882">
    <property type="protein sequence ID" value="KLO20776.1"/>
    <property type="molecule type" value="Genomic_DNA"/>
</dbReference>
<proteinExistence type="predicted"/>
<dbReference type="AlphaFoldDB" id="A0A0H2SUF2"/>
<dbReference type="InParanoid" id="A0A0H2SUF2"/>
<dbReference type="Proteomes" id="UP000053477">
    <property type="component" value="Unassembled WGS sequence"/>
</dbReference>
<keyword evidence="2" id="KW-1185">Reference proteome</keyword>
<reference evidence="1 2" key="1">
    <citation type="submission" date="2015-04" db="EMBL/GenBank/DDBJ databases">
        <title>Complete genome sequence of Schizopora paradoxa KUC8140, a cosmopolitan wood degrader in East Asia.</title>
        <authorList>
            <consortium name="DOE Joint Genome Institute"/>
            <person name="Min B."/>
            <person name="Park H."/>
            <person name="Jang Y."/>
            <person name="Kim J.-J."/>
            <person name="Kim K.H."/>
            <person name="Pangilinan J."/>
            <person name="Lipzen A."/>
            <person name="Riley R."/>
            <person name="Grigoriev I.V."/>
            <person name="Spatafora J.W."/>
            <person name="Choi I.-G."/>
        </authorList>
    </citation>
    <scope>NUCLEOTIDE SEQUENCE [LARGE SCALE GENOMIC DNA]</scope>
    <source>
        <strain evidence="1 2">KUC8140</strain>
    </source>
</reference>
<evidence type="ECO:0000313" key="2">
    <source>
        <dbReference type="Proteomes" id="UP000053477"/>
    </source>
</evidence>
<name>A0A0H2SUF2_9AGAM</name>